<dbReference type="EMBL" id="JABTTQ020001147">
    <property type="protein sequence ID" value="KAK6134543.1"/>
    <property type="molecule type" value="Genomic_DNA"/>
</dbReference>
<evidence type="ECO:0000313" key="2">
    <source>
        <dbReference type="EMBL" id="KAK6134543.1"/>
    </source>
</evidence>
<dbReference type="CDD" id="cd05289">
    <property type="entry name" value="MDR_like_2"/>
    <property type="match status" value="1"/>
</dbReference>
<proteinExistence type="predicted"/>
<comment type="caution">
    <text evidence="2">The sequence shown here is derived from an EMBL/GenBank/DDBJ whole genome shotgun (WGS) entry which is preliminary data.</text>
</comment>
<reference evidence="2 3" key="1">
    <citation type="journal article" date="2021" name="Comput. Struct. Biotechnol. J.">
        <title>De novo genome assembly of the potent medicinal plant Rehmannia glutinosa using nanopore technology.</title>
        <authorList>
            <person name="Ma L."/>
            <person name="Dong C."/>
            <person name="Song C."/>
            <person name="Wang X."/>
            <person name="Zheng X."/>
            <person name="Niu Y."/>
            <person name="Chen S."/>
            <person name="Feng W."/>
        </authorList>
    </citation>
    <scope>NUCLEOTIDE SEQUENCE [LARGE SCALE GENOMIC DNA]</scope>
    <source>
        <strain evidence="2">DH-2019</strain>
    </source>
</reference>
<sequence length="473" mass="52294">MRRLLRRSSQTVLIGNGSNNSFAPFKVGFNEVHRTLVTSCRAVLLPRFGGPEVLELRDNVSVPDLKPNEVLVRARAVSVNPLDCRRQLFDIIVLSSRVERHRNLLKGLVSLENCPSSVEILSSIFLDISLAWHSMKVSPFKSERIKLLYLDYDIRMDNVEWSSEGKDAECRNTVIQFYCKTMREGYGRSLFEPLLPLILGRDISGEVAGVGSSVRSLGVGQEVFGALHPTAVRGTYVDYAILPEDELISKPESISHVDVPWEASAIPFAALTAWRALRSTASIKEGVLVIGGGGAVGFSAIQLAVAVGCHVSTTCGSESIGRILAAGAEQAVDYTTEDYEVSIKGYFDAVLDTIGVPETERIGVNLLKRGGHYMTLQGEAASLTDRYGMIIGLPMSTAILFKKQMQYRYSHGIEYHWTYMRADNEGLAEIRRLSEAGKLKIPVEKTFPITQVREAHEAKDKREIFGKVVLELD</sequence>
<feature type="domain" description="Enoyl reductase (ER)" evidence="1">
    <location>
        <begin position="49"/>
        <end position="470"/>
    </location>
</feature>
<organism evidence="2 3">
    <name type="scientific">Rehmannia glutinosa</name>
    <name type="common">Chinese foxglove</name>
    <dbReference type="NCBI Taxonomy" id="99300"/>
    <lineage>
        <taxon>Eukaryota</taxon>
        <taxon>Viridiplantae</taxon>
        <taxon>Streptophyta</taxon>
        <taxon>Embryophyta</taxon>
        <taxon>Tracheophyta</taxon>
        <taxon>Spermatophyta</taxon>
        <taxon>Magnoliopsida</taxon>
        <taxon>eudicotyledons</taxon>
        <taxon>Gunneridae</taxon>
        <taxon>Pentapetalae</taxon>
        <taxon>asterids</taxon>
        <taxon>lamiids</taxon>
        <taxon>Lamiales</taxon>
        <taxon>Orobanchaceae</taxon>
        <taxon>Rehmannieae</taxon>
        <taxon>Rehmannia</taxon>
    </lineage>
</organism>
<gene>
    <name evidence="2" type="ORF">DH2020_031713</name>
</gene>
<dbReference type="SUPFAM" id="SSF51735">
    <property type="entry name" value="NAD(P)-binding Rossmann-fold domains"/>
    <property type="match status" value="1"/>
</dbReference>
<dbReference type="SMART" id="SM00829">
    <property type="entry name" value="PKS_ER"/>
    <property type="match status" value="1"/>
</dbReference>
<protein>
    <recommendedName>
        <fullName evidence="1">Enoyl reductase (ER) domain-containing protein</fullName>
    </recommendedName>
</protein>
<evidence type="ECO:0000259" key="1">
    <source>
        <dbReference type="SMART" id="SM00829"/>
    </source>
</evidence>
<dbReference type="Proteomes" id="UP001318860">
    <property type="component" value="Unassembled WGS sequence"/>
</dbReference>
<name>A0ABR0VHA0_REHGL</name>
<dbReference type="Gene3D" id="3.90.180.10">
    <property type="entry name" value="Medium-chain alcohol dehydrogenases, catalytic domain"/>
    <property type="match status" value="2"/>
</dbReference>
<dbReference type="Pfam" id="PF13602">
    <property type="entry name" value="ADH_zinc_N_2"/>
    <property type="match status" value="1"/>
</dbReference>
<dbReference type="InterPro" id="IPR013154">
    <property type="entry name" value="ADH-like_N"/>
</dbReference>
<dbReference type="InterPro" id="IPR052585">
    <property type="entry name" value="Lipid_raft_assoc_Zn_ADH"/>
</dbReference>
<accession>A0ABR0VHA0</accession>
<dbReference type="Pfam" id="PF08240">
    <property type="entry name" value="ADH_N"/>
    <property type="match status" value="1"/>
</dbReference>
<dbReference type="Gene3D" id="3.40.50.720">
    <property type="entry name" value="NAD(P)-binding Rossmann-like Domain"/>
    <property type="match status" value="1"/>
</dbReference>
<dbReference type="SUPFAM" id="SSF50129">
    <property type="entry name" value="GroES-like"/>
    <property type="match status" value="2"/>
</dbReference>
<dbReference type="InterPro" id="IPR011032">
    <property type="entry name" value="GroES-like_sf"/>
</dbReference>
<dbReference type="InterPro" id="IPR020843">
    <property type="entry name" value="ER"/>
</dbReference>
<keyword evidence="3" id="KW-1185">Reference proteome</keyword>
<evidence type="ECO:0000313" key="3">
    <source>
        <dbReference type="Proteomes" id="UP001318860"/>
    </source>
</evidence>
<dbReference type="PANTHER" id="PTHR43482:SF1">
    <property type="entry name" value="PROTEIN AST1-RELATED"/>
    <property type="match status" value="1"/>
</dbReference>
<dbReference type="PANTHER" id="PTHR43482">
    <property type="entry name" value="PROTEIN AST1-RELATED"/>
    <property type="match status" value="1"/>
</dbReference>
<dbReference type="InterPro" id="IPR036291">
    <property type="entry name" value="NAD(P)-bd_dom_sf"/>
</dbReference>